<dbReference type="Pfam" id="PF08448">
    <property type="entry name" value="PAS_4"/>
    <property type="match status" value="1"/>
</dbReference>
<dbReference type="InterPro" id="IPR001610">
    <property type="entry name" value="PAC"/>
</dbReference>
<dbReference type="SMART" id="SM00065">
    <property type="entry name" value="GAF"/>
    <property type="match status" value="3"/>
</dbReference>
<name>A0ABD6DPE1_9EURY</name>
<dbReference type="InterPro" id="IPR013656">
    <property type="entry name" value="PAS_4"/>
</dbReference>
<dbReference type="CDD" id="cd00130">
    <property type="entry name" value="PAS"/>
    <property type="match status" value="1"/>
</dbReference>
<dbReference type="EMBL" id="JBHUDO010000004">
    <property type="protein sequence ID" value="MFD1647635.1"/>
    <property type="molecule type" value="Genomic_DNA"/>
</dbReference>
<reference evidence="5 6" key="1">
    <citation type="journal article" date="2019" name="Int. J. Syst. Evol. Microbiol.">
        <title>The Global Catalogue of Microorganisms (GCM) 10K type strain sequencing project: providing services to taxonomists for standard genome sequencing and annotation.</title>
        <authorList>
            <consortium name="The Broad Institute Genomics Platform"/>
            <consortium name="The Broad Institute Genome Sequencing Center for Infectious Disease"/>
            <person name="Wu L."/>
            <person name="Ma J."/>
        </authorList>
    </citation>
    <scope>NUCLEOTIDE SEQUENCE [LARGE SCALE GENOMIC DNA]</scope>
    <source>
        <strain evidence="5 6">CGMCC 1.10390</strain>
    </source>
</reference>
<gene>
    <name evidence="5" type="ORF">ACFSBL_18235</name>
</gene>
<dbReference type="Pfam" id="PF04967">
    <property type="entry name" value="HTH_10"/>
    <property type="match status" value="1"/>
</dbReference>
<evidence type="ECO:0000256" key="1">
    <source>
        <dbReference type="ARBA" id="ARBA00023015"/>
    </source>
</evidence>
<dbReference type="InterPro" id="IPR036388">
    <property type="entry name" value="WH-like_DNA-bd_sf"/>
</dbReference>
<accession>A0ABD6DPE1</accession>
<dbReference type="SMART" id="SM00086">
    <property type="entry name" value="PAC"/>
    <property type="match status" value="2"/>
</dbReference>
<sequence>MTGEEFEGRWLTEIDTGYEEHWFEVFGRVASTGEGERHELYAEPDGIWYNFYVFKPEGAGSRRVAVVFEDITERKKMEQLRETNERLEQELRTEHKQLDVAVENSPLVLFRLDTDLRYTWVRNPAQDFEDVDILGKREDELLPPEAAETLMAPKRQALETGERLREEVTYELPSGHVTYDLTVSPLRDESGEITGLVCAALDITERKNAERKLQQQAELDSFRVDLTDAIRSLSDPSEIQREAARVLGERLDADRAHYIVVGDDEDTFWIGPDYYRGDALSDTGERRLADYGEYIVETLRAGENLVLDDTQSAPELSDEDRAAHASVDTHASVAVPLIKDGRLVAFFAVDNAEAREWTDEEIEMVEETAERTWAAVERAQAERQRRESNEKLELALDAVQMGTWKWDLEAETVDGDGRFLEMFDLSKSDGPLPFEEFLARLGHESVEEAEAVMNTEFEPGEYIEGEVRIDDVPDAPVWINWRARAIEDDPPVLFGVSFDITERKHTQQSLERLTDASHELIDADVEAIQDCVDEFAVDVLGVEYAALWRYDEASGDLTEATSTLNAEIDTDALRHPDDVSEHVWQTFVSEDIDIAADLPVDETVPDGATLRSRLLIPLGRHGVVYAGSLASDVFDERVVELAQSFGATVESAWDRADSEQRLQAQNEELTRLDDLNSLIRRIDQALVSAVTREEIDEAVCEQLASSDLYESAWLATYTVDSDSVRPQAWAGIDSGYLEDRTATLWDESSDDPLVTAHRTGEMQIVADIATDPRASVWREHALEHGARSAVTIPLVYGESKYGIITVWGRTPQPDERETEVLAEFGGTIAHAIHALEATTTRRTDSVVELTLRTTTAETPLVRLARELDCVIEFEGLVQGADGDAAVFFTARNVSAAEMVAAGEQLLAIAELNHVADRETGALFKARLDETTLAGQILERGAMIRSLRIEAGTAMAVVELPETGDVRAFVEGLEGDVRDLELLARRTRTRETEGTLQSTVLDRLTPRQQEVLQLAYRSGYFEMPRIRTGQELADTLGIVPSTFAKHIRSAERNALDVIFANEREEIEAK</sequence>
<dbReference type="PROSITE" id="PS50113">
    <property type="entry name" value="PAC"/>
    <property type="match status" value="1"/>
</dbReference>
<dbReference type="InterPro" id="IPR035965">
    <property type="entry name" value="PAS-like_dom_sf"/>
</dbReference>
<dbReference type="InterPro" id="IPR029016">
    <property type="entry name" value="GAF-like_dom_sf"/>
</dbReference>
<keyword evidence="3" id="KW-0175">Coiled coil</keyword>
<dbReference type="Pfam" id="PF15915">
    <property type="entry name" value="BAT"/>
    <property type="match status" value="1"/>
</dbReference>
<dbReference type="InterPro" id="IPR007050">
    <property type="entry name" value="HTH_bacterioopsin"/>
</dbReference>
<evidence type="ECO:0000259" key="4">
    <source>
        <dbReference type="PROSITE" id="PS50113"/>
    </source>
</evidence>
<dbReference type="PANTHER" id="PTHR34236:SF1">
    <property type="entry name" value="DIMETHYL SULFOXIDE REDUCTASE TRANSCRIPTIONAL ACTIVATOR"/>
    <property type="match status" value="1"/>
</dbReference>
<dbReference type="InterPro" id="IPR000014">
    <property type="entry name" value="PAS"/>
</dbReference>
<dbReference type="InterPro" id="IPR000700">
    <property type="entry name" value="PAS-assoc_C"/>
</dbReference>
<protein>
    <submittedName>
        <fullName evidence="5">Bacterio-opsin activator domain-containing protein</fullName>
    </submittedName>
</protein>
<keyword evidence="6" id="KW-1185">Reference proteome</keyword>
<dbReference type="Pfam" id="PF01590">
    <property type="entry name" value="GAF"/>
    <property type="match status" value="1"/>
</dbReference>
<dbReference type="RefSeq" id="WP_390293637.1">
    <property type="nucleotide sequence ID" value="NZ_JANHJR010000004.1"/>
</dbReference>
<dbReference type="Pfam" id="PF13185">
    <property type="entry name" value="GAF_2"/>
    <property type="match status" value="1"/>
</dbReference>
<comment type="caution">
    <text evidence="5">The sequence shown here is derived from an EMBL/GenBank/DDBJ whole genome shotgun (WGS) entry which is preliminary data.</text>
</comment>
<dbReference type="PANTHER" id="PTHR34236">
    <property type="entry name" value="DIMETHYL SULFOXIDE REDUCTASE TRANSCRIPTIONAL ACTIVATOR"/>
    <property type="match status" value="1"/>
</dbReference>
<keyword evidence="2" id="KW-0804">Transcription</keyword>
<dbReference type="InterPro" id="IPR003018">
    <property type="entry name" value="GAF"/>
</dbReference>
<feature type="coiled-coil region" evidence="3">
    <location>
        <begin position="70"/>
        <end position="104"/>
    </location>
</feature>
<dbReference type="InterPro" id="IPR031803">
    <property type="entry name" value="BAT_GAF/HTH-assoc"/>
</dbReference>
<dbReference type="Gene3D" id="3.30.450.40">
    <property type="match status" value="3"/>
</dbReference>
<dbReference type="Gene3D" id="3.30.450.20">
    <property type="entry name" value="PAS domain"/>
    <property type="match status" value="3"/>
</dbReference>
<proteinExistence type="predicted"/>
<feature type="domain" description="PAC" evidence="4">
    <location>
        <begin position="164"/>
        <end position="215"/>
    </location>
</feature>
<evidence type="ECO:0000313" key="5">
    <source>
        <dbReference type="EMBL" id="MFD1647635.1"/>
    </source>
</evidence>
<organism evidence="5 6">
    <name type="scientific">Haloarchaeobius litoreus</name>
    <dbReference type="NCBI Taxonomy" id="755306"/>
    <lineage>
        <taxon>Archaea</taxon>
        <taxon>Methanobacteriati</taxon>
        <taxon>Methanobacteriota</taxon>
        <taxon>Stenosarchaea group</taxon>
        <taxon>Halobacteria</taxon>
        <taxon>Halobacteriales</taxon>
        <taxon>Halorubellaceae</taxon>
        <taxon>Haloarchaeobius</taxon>
    </lineage>
</organism>
<dbReference type="SUPFAM" id="SSF55781">
    <property type="entry name" value="GAF domain-like"/>
    <property type="match status" value="3"/>
</dbReference>
<dbReference type="NCBIfam" id="TIGR00229">
    <property type="entry name" value="sensory_box"/>
    <property type="match status" value="1"/>
</dbReference>
<evidence type="ECO:0000313" key="6">
    <source>
        <dbReference type="Proteomes" id="UP001597034"/>
    </source>
</evidence>
<evidence type="ECO:0000256" key="2">
    <source>
        <dbReference type="ARBA" id="ARBA00023163"/>
    </source>
</evidence>
<dbReference type="Gene3D" id="1.10.10.10">
    <property type="entry name" value="Winged helix-like DNA-binding domain superfamily/Winged helix DNA-binding domain"/>
    <property type="match status" value="1"/>
</dbReference>
<dbReference type="Proteomes" id="UP001597034">
    <property type="component" value="Unassembled WGS sequence"/>
</dbReference>
<keyword evidence="1" id="KW-0805">Transcription regulation</keyword>
<dbReference type="SUPFAM" id="SSF55785">
    <property type="entry name" value="PYP-like sensor domain (PAS domain)"/>
    <property type="match status" value="2"/>
</dbReference>
<dbReference type="AlphaFoldDB" id="A0ABD6DPE1"/>
<evidence type="ECO:0000256" key="3">
    <source>
        <dbReference type="SAM" id="Coils"/>
    </source>
</evidence>